<dbReference type="EMBL" id="UINC01135181">
    <property type="protein sequence ID" value="SVD19178.1"/>
    <property type="molecule type" value="Genomic_DNA"/>
</dbReference>
<gene>
    <name evidence="1" type="ORF">METZ01_LOCUS372032</name>
</gene>
<sequence length="71" mass="8089">MKVGQTTQEVNVRIKQSHGQAKLKYTLEVDEVAGREDGSFFSDSDIRNRLKARGFENVELEWMRCSAADVL</sequence>
<organism evidence="1">
    <name type="scientific">marine metagenome</name>
    <dbReference type="NCBI Taxonomy" id="408172"/>
    <lineage>
        <taxon>unclassified sequences</taxon>
        <taxon>metagenomes</taxon>
        <taxon>ecological metagenomes</taxon>
    </lineage>
</organism>
<feature type="non-terminal residue" evidence="1">
    <location>
        <position position="71"/>
    </location>
</feature>
<proteinExistence type="predicted"/>
<protein>
    <submittedName>
        <fullName evidence="1">Uncharacterized protein</fullName>
    </submittedName>
</protein>
<accession>A0A382TCU3</accession>
<dbReference type="AlphaFoldDB" id="A0A382TCU3"/>
<evidence type="ECO:0000313" key="1">
    <source>
        <dbReference type="EMBL" id="SVD19178.1"/>
    </source>
</evidence>
<reference evidence="1" key="1">
    <citation type="submission" date="2018-05" db="EMBL/GenBank/DDBJ databases">
        <authorList>
            <person name="Lanie J.A."/>
            <person name="Ng W.-L."/>
            <person name="Kazmierczak K.M."/>
            <person name="Andrzejewski T.M."/>
            <person name="Davidsen T.M."/>
            <person name="Wayne K.J."/>
            <person name="Tettelin H."/>
            <person name="Glass J.I."/>
            <person name="Rusch D."/>
            <person name="Podicherti R."/>
            <person name="Tsui H.-C.T."/>
            <person name="Winkler M.E."/>
        </authorList>
    </citation>
    <scope>NUCLEOTIDE SEQUENCE</scope>
</reference>
<name>A0A382TCU3_9ZZZZ</name>